<dbReference type="Pfam" id="PF13360">
    <property type="entry name" value="PQQ_2"/>
    <property type="match status" value="1"/>
</dbReference>
<dbReference type="AlphaFoldDB" id="A0A919MTQ9"/>
<evidence type="ECO:0000259" key="2">
    <source>
        <dbReference type="Pfam" id="PF13360"/>
    </source>
</evidence>
<keyword evidence="1" id="KW-0472">Membrane</keyword>
<dbReference type="EMBL" id="BOMQ01000032">
    <property type="protein sequence ID" value="GIE49370.1"/>
    <property type="molecule type" value="Genomic_DNA"/>
</dbReference>
<name>A0A919MTQ9_9ACTN</name>
<keyword evidence="4" id="KW-1185">Reference proteome</keyword>
<dbReference type="Gene3D" id="2.130.10.10">
    <property type="entry name" value="YVTN repeat-like/Quinoprotein amine dehydrogenase"/>
    <property type="match status" value="1"/>
</dbReference>
<evidence type="ECO:0000313" key="4">
    <source>
        <dbReference type="Proteomes" id="UP000647172"/>
    </source>
</evidence>
<evidence type="ECO:0000256" key="1">
    <source>
        <dbReference type="SAM" id="Phobius"/>
    </source>
</evidence>
<dbReference type="SUPFAM" id="SSF50998">
    <property type="entry name" value="Quinoprotein alcohol dehydrogenase-like"/>
    <property type="match status" value="1"/>
</dbReference>
<proteinExistence type="predicted"/>
<dbReference type="InterPro" id="IPR015943">
    <property type="entry name" value="WD40/YVTN_repeat-like_dom_sf"/>
</dbReference>
<dbReference type="Proteomes" id="UP000647172">
    <property type="component" value="Unassembled WGS sequence"/>
</dbReference>
<dbReference type="InterPro" id="IPR002372">
    <property type="entry name" value="PQQ_rpt_dom"/>
</dbReference>
<accession>A0A919MTQ9</accession>
<dbReference type="InterPro" id="IPR011047">
    <property type="entry name" value="Quinoprotein_ADH-like_sf"/>
</dbReference>
<evidence type="ECO:0000313" key="3">
    <source>
        <dbReference type="EMBL" id="GIE49370.1"/>
    </source>
</evidence>
<organism evidence="3 4">
    <name type="scientific">Actinoplanes nipponensis</name>
    <dbReference type="NCBI Taxonomy" id="135950"/>
    <lineage>
        <taxon>Bacteria</taxon>
        <taxon>Bacillati</taxon>
        <taxon>Actinomycetota</taxon>
        <taxon>Actinomycetes</taxon>
        <taxon>Micromonosporales</taxon>
        <taxon>Micromonosporaceae</taxon>
        <taxon>Actinoplanes</taxon>
    </lineage>
</organism>
<feature type="domain" description="Pyrrolo-quinoline quinone repeat" evidence="2">
    <location>
        <begin position="114"/>
        <end position="203"/>
    </location>
</feature>
<keyword evidence="1" id="KW-0812">Transmembrane</keyword>
<protein>
    <recommendedName>
        <fullName evidence="2">Pyrrolo-quinoline quinone repeat domain-containing protein</fullName>
    </recommendedName>
</protein>
<sequence length="375" mass="38708">MVIRLLRVVVPVVVLAASVLIGWRVLAPAEVLEPATGAYPVAVTLPPGTTGKTTMAPLIVDGRIRVYAGARLVKADGPVQAETMYTPLWSYRRWPQRLAGVVAVAATVVTRWSDGEVVALDGRTGEPVWRAAGPAAGSFTGRTGSAAVWAPPGLHTAGTSVLIAGGRQLTARAAADGTPRWAVTLPPGCGDGFVTAGGRYVCAAGAWDVLTGHPVRGWPNGPFSAVGCDVARSGCAGLRDGSGQGWLTGGRRPERAPRLDAPDATAAGDLVLSPAGGAVTAFRAGREVWRWAGAARVLGARAGRVVLLAADLRAVVLDAATGAQRAAFPLYVPDERVEPWQPDAWQLTDGFLAVQRLGPDAGGFYTTDPVVVAAL</sequence>
<gene>
    <name evidence="3" type="ORF">Ani05nite_29040</name>
</gene>
<reference evidence="3" key="1">
    <citation type="submission" date="2021-01" db="EMBL/GenBank/DDBJ databases">
        <title>Whole genome shotgun sequence of Actinoplanes nipponensis NBRC 14063.</title>
        <authorList>
            <person name="Komaki H."/>
            <person name="Tamura T."/>
        </authorList>
    </citation>
    <scope>NUCLEOTIDE SEQUENCE</scope>
    <source>
        <strain evidence="3">NBRC 14063</strain>
    </source>
</reference>
<comment type="caution">
    <text evidence="3">The sequence shown here is derived from an EMBL/GenBank/DDBJ whole genome shotgun (WGS) entry which is preliminary data.</text>
</comment>
<keyword evidence="1" id="KW-1133">Transmembrane helix</keyword>
<feature type="transmembrane region" description="Helical" evidence="1">
    <location>
        <begin position="5"/>
        <end position="26"/>
    </location>
</feature>